<feature type="compositionally biased region" description="Basic and acidic residues" evidence="3">
    <location>
        <begin position="119"/>
        <end position="150"/>
    </location>
</feature>
<feature type="domain" description="Beta/gamma crystallin 'Greek key'" evidence="5">
    <location>
        <begin position="25"/>
        <end position="65"/>
    </location>
</feature>
<keyword evidence="2" id="KW-0677">Repeat</keyword>
<comment type="similarity">
    <text evidence="1">Belongs to the beta/gamma-crystallin family.</text>
</comment>
<evidence type="ECO:0000259" key="5">
    <source>
        <dbReference type="PROSITE" id="PS50915"/>
    </source>
</evidence>
<dbReference type="PROSITE" id="PS50915">
    <property type="entry name" value="CRYSTALLIN_BETA_GAMMA"/>
    <property type="match status" value="2"/>
</dbReference>
<dbReference type="InterPro" id="IPR011024">
    <property type="entry name" value="G_crystallin-like"/>
</dbReference>
<feature type="region of interest" description="Disordered" evidence="3">
    <location>
        <begin position="103"/>
        <end position="155"/>
    </location>
</feature>
<keyword evidence="7" id="KW-1185">Reference proteome</keyword>
<evidence type="ECO:0000256" key="2">
    <source>
        <dbReference type="ARBA" id="ARBA00022737"/>
    </source>
</evidence>
<evidence type="ECO:0000256" key="3">
    <source>
        <dbReference type="SAM" id="MobiDB-lite"/>
    </source>
</evidence>
<evidence type="ECO:0000256" key="4">
    <source>
        <dbReference type="SAM" id="SignalP"/>
    </source>
</evidence>
<dbReference type="InterPro" id="IPR001064">
    <property type="entry name" value="Beta/gamma_crystallin"/>
</dbReference>
<evidence type="ECO:0000313" key="6">
    <source>
        <dbReference type="EMBL" id="SFU68376.1"/>
    </source>
</evidence>
<evidence type="ECO:0000313" key="7">
    <source>
        <dbReference type="Proteomes" id="UP000199391"/>
    </source>
</evidence>
<proteinExistence type="inferred from homology"/>
<dbReference type="InterPro" id="IPR050252">
    <property type="entry name" value="Beta/Gamma-Crystallin"/>
</dbReference>
<feature type="chain" id="PRO_5011556368" evidence="4">
    <location>
        <begin position="25"/>
        <end position="237"/>
    </location>
</feature>
<dbReference type="PANTHER" id="PTHR11818:SF42">
    <property type="entry name" value="VOLTAGE-GATED HYDROGEN CHANNEL 1"/>
    <property type="match status" value="1"/>
</dbReference>
<gene>
    <name evidence="6" type="ORF">SAMN05216552_1007123</name>
</gene>
<sequence>MKRTLLASLALATLLAGQFAAAQAGEITLYARDNFRGEEVTIRDGSRNLRDSGFNDRASSMVVHSGVWEICADKDFGGYCAVFERGEYPSLPRFNNSISSARQVERGRGQGHGQGQGQFRDRDRDGVDDRVEREQRREEWRDGRRDERDGYGGAHPEPIELFEHARFEGRRVAFQGEARSMRGVDFNDRASSLVIYQGQWQLCEHDNFGGQCNVYGPGRYDNLGNMNDRVSSLRRVR</sequence>
<reference evidence="7" key="1">
    <citation type="submission" date="2016-10" db="EMBL/GenBank/DDBJ databases">
        <authorList>
            <person name="Varghese N."/>
            <person name="Submissions S."/>
        </authorList>
    </citation>
    <scope>NUCLEOTIDE SEQUENCE [LARGE SCALE GENOMIC DNA]</scope>
    <source>
        <strain evidence="7">CGMCC 1.11014</strain>
    </source>
</reference>
<dbReference type="EMBL" id="FPBO01000007">
    <property type="protein sequence ID" value="SFU68376.1"/>
    <property type="molecule type" value="Genomic_DNA"/>
</dbReference>
<dbReference type="Proteomes" id="UP000199391">
    <property type="component" value="Unassembled WGS sequence"/>
</dbReference>
<dbReference type="OrthoDB" id="9150808at2"/>
<keyword evidence="4" id="KW-0732">Signal</keyword>
<dbReference type="SUPFAM" id="SSF49695">
    <property type="entry name" value="gamma-Crystallin-like"/>
    <property type="match status" value="2"/>
</dbReference>
<dbReference type="AlphaFoldDB" id="A0A1I7I6I8"/>
<dbReference type="SMART" id="SM00247">
    <property type="entry name" value="XTALbg"/>
    <property type="match status" value="2"/>
</dbReference>
<dbReference type="PANTHER" id="PTHR11818">
    <property type="entry name" value="BETA/GAMMA CRYSTALLIN"/>
    <property type="match status" value="1"/>
</dbReference>
<dbReference type="RefSeq" id="WP_093555348.1">
    <property type="nucleotide sequence ID" value="NZ_FPBO01000007.1"/>
</dbReference>
<name>A0A1I7I6I8_9BURK</name>
<feature type="signal peptide" evidence="4">
    <location>
        <begin position="1"/>
        <end position="24"/>
    </location>
</feature>
<organism evidence="6 7">
    <name type="scientific">Pseudoduganella namucuonensis</name>
    <dbReference type="NCBI Taxonomy" id="1035707"/>
    <lineage>
        <taxon>Bacteria</taxon>
        <taxon>Pseudomonadati</taxon>
        <taxon>Pseudomonadota</taxon>
        <taxon>Betaproteobacteria</taxon>
        <taxon>Burkholderiales</taxon>
        <taxon>Oxalobacteraceae</taxon>
        <taxon>Telluria group</taxon>
        <taxon>Pseudoduganella</taxon>
    </lineage>
</organism>
<dbReference type="STRING" id="1035707.SAMN05216552_1007123"/>
<dbReference type="Gene3D" id="2.60.20.10">
    <property type="entry name" value="Crystallins"/>
    <property type="match status" value="2"/>
</dbReference>
<protein>
    <submittedName>
        <fullName evidence="6">Beta/Gamma crystallin</fullName>
    </submittedName>
</protein>
<accession>A0A1I7I6I8</accession>
<dbReference type="Pfam" id="PF00030">
    <property type="entry name" value="Crystall"/>
    <property type="match status" value="2"/>
</dbReference>
<evidence type="ECO:0000256" key="1">
    <source>
        <dbReference type="ARBA" id="ARBA00009646"/>
    </source>
</evidence>
<feature type="domain" description="Beta/gamma crystallin 'Greek key'" evidence="5">
    <location>
        <begin position="198"/>
        <end position="237"/>
    </location>
</feature>